<dbReference type="Gene3D" id="3.40.50.12780">
    <property type="entry name" value="N-terminal domain of ligase-like"/>
    <property type="match status" value="1"/>
</dbReference>
<dbReference type="PANTHER" id="PTHR43767:SF1">
    <property type="entry name" value="NONRIBOSOMAL PEPTIDE SYNTHASE PES1 (EUROFUNG)-RELATED"/>
    <property type="match status" value="1"/>
</dbReference>
<dbReference type="Pfam" id="PF13193">
    <property type="entry name" value="AMP-binding_C"/>
    <property type="match status" value="1"/>
</dbReference>
<dbReference type="Pfam" id="PF00501">
    <property type="entry name" value="AMP-binding"/>
    <property type="match status" value="1"/>
</dbReference>
<dbReference type="SUPFAM" id="SSF56801">
    <property type="entry name" value="Acetyl-CoA synthetase-like"/>
    <property type="match status" value="1"/>
</dbReference>
<evidence type="ECO:0000259" key="2">
    <source>
        <dbReference type="Pfam" id="PF13193"/>
    </source>
</evidence>
<keyword evidence="3" id="KW-0436">Ligase</keyword>
<dbReference type="GO" id="GO:0016878">
    <property type="term" value="F:acid-thiol ligase activity"/>
    <property type="evidence" value="ECO:0007669"/>
    <property type="project" value="UniProtKB-ARBA"/>
</dbReference>
<dbReference type="InterPro" id="IPR050237">
    <property type="entry name" value="ATP-dep_AMP-bd_enzyme"/>
</dbReference>
<dbReference type="InterPro" id="IPR045851">
    <property type="entry name" value="AMP-bd_C_sf"/>
</dbReference>
<dbReference type="Proteomes" id="UP000319769">
    <property type="component" value="Unassembled WGS sequence"/>
</dbReference>
<dbReference type="PANTHER" id="PTHR43767">
    <property type="entry name" value="LONG-CHAIN-FATTY-ACID--COA LIGASE"/>
    <property type="match status" value="1"/>
</dbReference>
<reference evidence="3" key="1">
    <citation type="submission" date="2019-09" db="EMBL/GenBank/DDBJ databases">
        <authorList>
            <person name="Teo W.F.A."/>
            <person name="Duangmal K."/>
        </authorList>
    </citation>
    <scope>NUCLEOTIDE SEQUENCE [LARGE SCALE GENOMIC DNA]</scope>
    <source>
        <strain evidence="3">K81G1</strain>
    </source>
</reference>
<comment type="caution">
    <text evidence="3">The sequence shown here is derived from an EMBL/GenBank/DDBJ whole genome shotgun (WGS) entry which is preliminary data.</text>
</comment>
<dbReference type="InterPro" id="IPR042099">
    <property type="entry name" value="ANL_N_sf"/>
</dbReference>
<evidence type="ECO:0000313" key="3">
    <source>
        <dbReference type="EMBL" id="KAA9160512.1"/>
    </source>
</evidence>
<dbReference type="EMBL" id="VMNW02000021">
    <property type="protein sequence ID" value="KAA9160512.1"/>
    <property type="molecule type" value="Genomic_DNA"/>
</dbReference>
<name>A0A5N0V7M4_9PSEU</name>
<protein>
    <submittedName>
        <fullName evidence="3">ATP-dependent acyl-CoA ligase</fullName>
    </submittedName>
</protein>
<dbReference type="InterPro" id="IPR000873">
    <property type="entry name" value="AMP-dep_synth/lig_dom"/>
</dbReference>
<dbReference type="RefSeq" id="WP_150980364.1">
    <property type="nucleotide sequence ID" value="NZ_VMNW02000021.1"/>
</dbReference>
<dbReference type="OrthoDB" id="9803968at2"/>
<organism evidence="3 4">
    <name type="scientific">Amycolatopsis acidicola</name>
    <dbReference type="NCBI Taxonomy" id="2596893"/>
    <lineage>
        <taxon>Bacteria</taxon>
        <taxon>Bacillati</taxon>
        <taxon>Actinomycetota</taxon>
        <taxon>Actinomycetes</taxon>
        <taxon>Pseudonocardiales</taxon>
        <taxon>Pseudonocardiaceae</taxon>
        <taxon>Amycolatopsis</taxon>
    </lineage>
</organism>
<dbReference type="Gene3D" id="3.30.300.30">
    <property type="match status" value="1"/>
</dbReference>
<dbReference type="InterPro" id="IPR020845">
    <property type="entry name" value="AMP-binding_CS"/>
</dbReference>
<evidence type="ECO:0000313" key="4">
    <source>
        <dbReference type="Proteomes" id="UP000319769"/>
    </source>
</evidence>
<feature type="domain" description="AMP-binding enzyme C-terminal" evidence="2">
    <location>
        <begin position="430"/>
        <end position="505"/>
    </location>
</feature>
<dbReference type="PROSITE" id="PS00455">
    <property type="entry name" value="AMP_BINDING"/>
    <property type="match status" value="1"/>
</dbReference>
<dbReference type="AlphaFoldDB" id="A0A5N0V7M4"/>
<gene>
    <name evidence="3" type="ORF">FPZ12_016895</name>
</gene>
<feature type="domain" description="AMP-dependent synthetase/ligase" evidence="1">
    <location>
        <begin position="10"/>
        <end position="381"/>
    </location>
</feature>
<accession>A0A5N0V7M4</accession>
<sequence>MTTDTVLDALERAVAAVPDQVFLDFSGKTFSYAEIDLLSTRFAHELHRLGVSAGQTVSTVLDNNVDQVVTWLGANKAGAVWVPLNTAYRGEFLRHQLDDSQARIVITESRYLEHVCEVSAELPDLRLILCRGDAAAEVTARCAVPVEPLDAHAGDDDSAIPVTARPGDLSMLIYTSGTTGPSKGCMLSQNFICHIGRQSLQTVPPRPGDSFYTPLPLFHNAGVDVVTAALLSQTRATIAQRFSLSSFWSEIERSGATNARLMASIFPLVANAPDSPEMKRCFGQLRAVEGAPFPPQLRRVWHDRFGVEFASSWNYGQTEGLRLALHCVGEPTPPEDSCGRVADDCFEVAILDDDDNRVPDGGTGEIAFRPRKPHVMFEGYWRRPDETMKVWRNMWVHTGDLGRLENGYLFFVDRKKDYLRSRGENISSYEVERAFLRHPAVHEVAAHSVHTSATEDSLKITVVVRPDVVVTEEELCTWAIDNVPYFAVPRYIEFRDDLPRTPSNKVQKFQLRTEGLTTTTWDRDAAGIRVSRQR</sequence>
<dbReference type="InterPro" id="IPR025110">
    <property type="entry name" value="AMP-bd_C"/>
</dbReference>
<proteinExistence type="predicted"/>
<keyword evidence="4" id="KW-1185">Reference proteome</keyword>
<evidence type="ECO:0000259" key="1">
    <source>
        <dbReference type="Pfam" id="PF00501"/>
    </source>
</evidence>